<dbReference type="SUPFAM" id="SSF63825">
    <property type="entry name" value="YWTD domain"/>
    <property type="match status" value="1"/>
</dbReference>
<dbReference type="HOGENOM" id="CLU_480005_0_0_1"/>
<gene>
    <name evidence="1" type="ORF">CGI_10020881</name>
</gene>
<dbReference type="InterPro" id="IPR015943">
    <property type="entry name" value="WD40/YVTN_repeat-like_dom_sf"/>
</dbReference>
<proteinExistence type="predicted"/>
<dbReference type="SMART" id="SM00186">
    <property type="entry name" value="FBG"/>
    <property type="match status" value="1"/>
</dbReference>
<dbReference type="InParanoid" id="K1RBL7"/>
<evidence type="ECO:0000313" key="1">
    <source>
        <dbReference type="EMBL" id="EKC38620.1"/>
    </source>
</evidence>
<dbReference type="Gene3D" id="2.130.10.10">
    <property type="entry name" value="YVTN repeat-like/Quinoprotein amine dehydrogenase"/>
    <property type="match status" value="1"/>
</dbReference>
<dbReference type="EMBL" id="JH816761">
    <property type="protein sequence ID" value="EKC38620.1"/>
    <property type="molecule type" value="Genomic_DNA"/>
</dbReference>
<dbReference type="PANTHER" id="PTHR19143">
    <property type="entry name" value="FIBRINOGEN/TENASCIN/ANGIOPOEITIN"/>
    <property type="match status" value="1"/>
</dbReference>
<dbReference type="PROSITE" id="PS51406">
    <property type="entry name" value="FIBRINOGEN_C_2"/>
    <property type="match status" value="1"/>
</dbReference>
<dbReference type="InterPro" id="IPR050373">
    <property type="entry name" value="Fibrinogen_C-term_domain"/>
</dbReference>
<reference evidence="1" key="1">
    <citation type="journal article" date="2012" name="Nature">
        <title>The oyster genome reveals stress adaptation and complexity of shell formation.</title>
        <authorList>
            <person name="Zhang G."/>
            <person name="Fang X."/>
            <person name="Guo X."/>
            <person name="Li L."/>
            <person name="Luo R."/>
            <person name="Xu F."/>
            <person name="Yang P."/>
            <person name="Zhang L."/>
            <person name="Wang X."/>
            <person name="Qi H."/>
            <person name="Xiong Z."/>
            <person name="Que H."/>
            <person name="Xie Y."/>
            <person name="Holland P.W."/>
            <person name="Paps J."/>
            <person name="Zhu Y."/>
            <person name="Wu F."/>
            <person name="Chen Y."/>
            <person name="Wang J."/>
            <person name="Peng C."/>
            <person name="Meng J."/>
            <person name="Yang L."/>
            <person name="Liu J."/>
            <person name="Wen B."/>
            <person name="Zhang N."/>
            <person name="Huang Z."/>
            <person name="Zhu Q."/>
            <person name="Feng Y."/>
            <person name="Mount A."/>
            <person name="Hedgecock D."/>
            <person name="Xu Z."/>
            <person name="Liu Y."/>
            <person name="Domazet-Loso T."/>
            <person name="Du Y."/>
            <person name="Sun X."/>
            <person name="Zhang S."/>
            <person name="Liu B."/>
            <person name="Cheng P."/>
            <person name="Jiang X."/>
            <person name="Li J."/>
            <person name="Fan D."/>
            <person name="Wang W."/>
            <person name="Fu W."/>
            <person name="Wang T."/>
            <person name="Wang B."/>
            <person name="Zhang J."/>
            <person name="Peng Z."/>
            <person name="Li Y."/>
            <person name="Li N."/>
            <person name="Wang J."/>
            <person name="Chen M."/>
            <person name="He Y."/>
            <person name="Tan F."/>
            <person name="Song X."/>
            <person name="Zheng Q."/>
            <person name="Huang R."/>
            <person name="Yang H."/>
            <person name="Du X."/>
            <person name="Chen L."/>
            <person name="Yang M."/>
            <person name="Gaffney P.M."/>
            <person name="Wang S."/>
            <person name="Luo L."/>
            <person name="She Z."/>
            <person name="Ming Y."/>
            <person name="Huang W."/>
            <person name="Zhang S."/>
            <person name="Huang B."/>
            <person name="Zhang Y."/>
            <person name="Qu T."/>
            <person name="Ni P."/>
            <person name="Miao G."/>
            <person name="Wang J."/>
            <person name="Wang Q."/>
            <person name="Steinberg C.E."/>
            <person name="Wang H."/>
            <person name="Li N."/>
            <person name="Qian L."/>
            <person name="Zhang G."/>
            <person name="Li Y."/>
            <person name="Yang H."/>
            <person name="Liu X."/>
            <person name="Wang J."/>
            <person name="Yin Y."/>
            <person name="Wang J."/>
        </authorList>
    </citation>
    <scope>NUCLEOTIDE SEQUENCE [LARGE SCALE GENOMIC DNA]</scope>
    <source>
        <strain evidence="1">05x7-T-G4-1.051#20</strain>
    </source>
</reference>
<dbReference type="SUPFAM" id="SSF56496">
    <property type="entry name" value="Fibrinogen C-terminal domain-like"/>
    <property type="match status" value="1"/>
</dbReference>
<sequence>MEGIRDSIKAEGESLKDFVDKVTSAKLEQVNTIEDSLKKSLESEEKVFDDYIAYLDKIVEEFQSYMSSSNFKGLFSKDFENFKIQSIPETTQPVLPVLTTGHFCRDDVTKLLGSIKIPSHEPEKRKIKPMETSSSLLEHTGEIMKPTLSTSVTKVREYTVQGVNGVYHISLGKSGRLCVSDEDGNLVQTDLQGNQLQKIRTSGRLEGYHTVTQDGDLTYTDKKNKVINKITQYKTIIEFIETGEWEPISIHSSNINGDILVGMKKGKEAKVTRYNKTGEEIQNIQRDNKRHRLYSEPCYITENINSDICTSDYDKHAVVVVNKSGQHRFSYTGQGSEFYPMGICTDILGQILFMTKEINFEILSRNMSGKNKTSHNFYRKFPNKEVKEMWCEMEIDNGGWIVFQRRVDGTTDFYRGWEEYENGFGILANNFYMGNYYLHELVKSGDYELRIDLEDQAGERAYAGYTNFTIGGPSISYMLNVSGFHGNASDSLDYHSGMMFTTYDRDNDGQSFNCAVANKGAWWHKTCHFSNLNGQYGIDNATGIIWNHWRGYYHSLNGTRMMVRRKIE</sequence>
<dbReference type="GO" id="GO:0005615">
    <property type="term" value="C:extracellular space"/>
    <property type="evidence" value="ECO:0007669"/>
    <property type="project" value="TreeGrafter"/>
</dbReference>
<dbReference type="InterPro" id="IPR014716">
    <property type="entry name" value="Fibrinogen_a/b/g_C_1"/>
</dbReference>
<dbReference type="Gene3D" id="3.90.215.10">
    <property type="entry name" value="Gamma Fibrinogen, chain A, domain 1"/>
    <property type="match status" value="1"/>
</dbReference>
<dbReference type="AlphaFoldDB" id="K1RBL7"/>
<name>K1RBL7_MAGGI</name>
<accession>K1RBL7</accession>
<dbReference type="InterPro" id="IPR036056">
    <property type="entry name" value="Fibrinogen-like_C"/>
</dbReference>
<dbReference type="Pfam" id="PF00147">
    <property type="entry name" value="Fibrinogen_C"/>
    <property type="match status" value="1"/>
</dbReference>
<organism evidence="1">
    <name type="scientific">Magallana gigas</name>
    <name type="common">Pacific oyster</name>
    <name type="synonym">Crassostrea gigas</name>
    <dbReference type="NCBI Taxonomy" id="29159"/>
    <lineage>
        <taxon>Eukaryota</taxon>
        <taxon>Metazoa</taxon>
        <taxon>Spiralia</taxon>
        <taxon>Lophotrochozoa</taxon>
        <taxon>Mollusca</taxon>
        <taxon>Bivalvia</taxon>
        <taxon>Autobranchia</taxon>
        <taxon>Pteriomorphia</taxon>
        <taxon>Ostreida</taxon>
        <taxon>Ostreoidea</taxon>
        <taxon>Ostreidae</taxon>
        <taxon>Magallana</taxon>
    </lineage>
</organism>
<protein>
    <submittedName>
        <fullName evidence="1">Tenascin-X</fullName>
    </submittedName>
</protein>
<dbReference type="InterPro" id="IPR002181">
    <property type="entry name" value="Fibrinogen_a/b/g_C_dom"/>
</dbReference>
<dbReference type="CDD" id="cd00087">
    <property type="entry name" value="FReD"/>
    <property type="match status" value="1"/>
</dbReference>